<feature type="region of interest" description="Disordered" evidence="5">
    <location>
        <begin position="645"/>
        <end position="667"/>
    </location>
</feature>
<keyword evidence="4 6" id="KW-0472">Membrane</keyword>
<evidence type="ECO:0000256" key="2">
    <source>
        <dbReference type="ARBA" id="ARBA00022692"/>
    </source>
</evidence>
<feature type="compositionally biased region" description="Polar residues" evidence="5">
    <location>
        <begin position="694"/>
        <end position="706"/>
    </location>
</feature>
<feature type="domain" description="Polycystin cation channel PKD1/PKD2" evidence="7">
    <location>
        <begin position="276"/>
        <end position="509"/>
    </location>
</feature>
<feature type="transmembrane region" description="Helical" evidence="6">
    <location>
        <begin position="265"/>
        <end position="287"/>
    </location>
</feature>
<evidence type="ECO:0000256" key="5">
    <source>
        <dbReference type="SAM" id="MobiDB-lite"/>
    </source>
</evidence>
<feature type="region of interest" description="Disordered" evidence="5">
    <location>
        <begin position="684"/>
        <end position="707"/>
    </location>
</feature>
<dbReference type="Pfam" id="PF08016">
    <property type="entry name" value="PKD_channel"/>
    <property type="match status" value="1"/>
</dbReference>
<evidence type="ECO:0000256" key="4">
    <source>
        <dbReference type="ARBA" id="ARBA00023136"/>
    </source>
</evidence>
<dbReference type="EMBL" id="QXFU01000151">
    <property type="protein sequence ID" value="KAE9042259.1"/>
    <property type="molecule type" value="Genomic_DNA"/>
</dbReference>
<dbReference type="AlphaFoldDB" id="A0A6A3NJ60"/>
<keyword evidence="3 6" id="KW-1133">Transmembrane helix</keyword>
<dbReference type="Proteomes" id="UP000435112">
    <property type="component" value="Unassembled WGS sequence"/>
</dbReference>
<feature type="transmembrane region" description="Helical" evidence="6">
    <location>
        <begin position="378"/>
        <end position="396"/>
    </location>
</feature>
<feature type="region of interest" description="Disordered" evidence="5">
    <location>
        <begin position="1"/>
        <end position="22"/>
    </location>
</feature>
<feature type="transmembrane region" description="Helical" evidence="6">
    <location>
        <begin position="308"/>
        <end position="335"/>
    </location>
</feature>
<evidence type="ECO:0000259" key="7">
    <source>
        <dbReference type="Pfam" id="PF08016"/>
    </source>
</evidence>
<comment type="subcellular location">
    <subcellularLocation>
        <location evidence="1">Membrane</location>
        <topology evidence="1">Multi-pass membrane protein</topology>
    </subcellularLocation>
</comment>
<dbReference type="PANTHER" id="PTHR10877:SF183">
    <property type="entry name" value="AT14535P-RELATED"/>
    <property type="match status" value="1"/>
</dbReference>
<dbReference type="InterPro" id="IPR013122">
    <property type="entry name" value="PKD1_2_channel"/>
</dbReference>
<dbReference type="InterPro" id="IPR051223">
    <property type="entry name" value="Polycystin"/>
</dbReference>
<accession>A0A6A3NJ60</accession>
<dbReference type="Gene3D" id="1.10.287.70">
    <property type="match status" value="1"/>
</dbReference>
<keyword evidence="2 6" id="KW-0812">Transmembrane</keyword>
<feature type="compositionally biased region" description="Polar residues" evidence="5">
    <location>
        <begin position="649"/>
        <end position="659"/>
    </location>
</feature>
<evidence type="ECO:0000313" key="8">
    <source>
        <dbReference type="EMBL" id="KAE9042259.1"/>
    </source>
</evidence>
<reference evidence="8 9" key="1">
    <citation type="submission" date="2018-09" db="EMBL/GenBank/DDBJ databases">
        <title>Genomic investigation of the strawberry pathogen Phytophthora fragariae indicates pathogenicity is determined by transcriptional variation in three key races.</title>
        <authorList>
            <person name="Adams T.M."/>
            <person name="Armitage A.D."/>
            <person name="Sobczyk M.K."/>
            <person name="Bates H.J."/>
            <person name="Dunwell J.M."/>
            <person name="Nellist C.F."/>
            <person name="Harrison R.J."/>
        </authorList>
    </citation>
    <scope>NUCLEOTIDE SEQUENCE [LARGE SCALE GENOMIC DNA]</scope>
    <source>
        <strain evidence="8 9">SCRP324</strain>
    </source>
</reference>
<protein>
    <recommendedName>
        <fullName evidence="7">Polycystin cation channel PKD1/PKD2 domain-containing protein</fullName>
    </recommendedName>
</protein>
<sequence>MKKLTTAGMTPKGPTDSLQAKRDIDAPRRLEVPLQDAYDSLCHDRRIVSAVWRIPVPVLYFCAFVGMLFAHIPATVMYEQGYAVSSTLATSGSDTVTEDSTIKFYNIGDISDVFDWLMDTFAPSVFITEDYNGNALTKDRWGRVASFNKILGAVNFEVTKKAIHSCVTQQFLSNLYPTCYDETNTSTVQKLISFDTNATEAAGMISALKNEGDWLDFSTEELVVTIVTYNGELQGYAVTKMQLTFSEGGSVETSSSTTPALSNPYSASISVAADIVVLVFFLMAVGMQLRKIYRNRRTGIRNVICGDVWVFIEHASTVVVVAFYFVWFSIVLLMFKKDFRDNLASLVVGGKNWASDAEARARLYAVIDLLQSVAKLTVALRLVATLAVFLLGLRILKRFRFHPRLSILTRTVANALHQFGAFFVVFIVIFVTFAVSGTILFGDRVEEFSSLQIAMESCINMLFGNFDYSTIQGLYSPVCMFYYWGYMIVVSLVLLNMMLAIVLDAYAEVSSESYKASNDLSMYRIADNMVWGLLRWLHDVAKCRARRNKKEVSSKTAPRVNQTAARLVNLEFAELGRADVIFRGRIQPNLLERRLNAMLEQMEADSKASTAQSAMLTPRMLMEMFPSASVQEHEARATLQHILDGCAPSGSSEAATQNGERQKHSTMTRDDYVLGADVLSDDDENEAVVHPASATPTPQAGPSSDDTVPLNADLANATESTEILRMAAQLAALERKLDLLLKRSL</sequence>
<feature type="transmembrane region" description="Helical" evidence="6">
    <location>
        <begin position="483"/>
        <end position="507"/>
    </location>
</feature>
<dbReference type="PANTHER" id="PTHR10877">
    <property type="entry name" value="POLYCYSTIN FAMILY MEMBER"/>
    <property type="match status" value="1"/>
</dbReference>
<evidence type="ECO:0000256" key="6">
    <source>
        <dbReference type="SAM" id="Phobius"/>
    </source>
</evidence>
<evidence type="ECO:0000256" key="1">
    <source>
        <dbReference type="ARBA" id="ARBA00004141"/>
    </source>
</evidence>
<organism evidence="8 9">
    <name type="scientific">Phytophthora rubi</name>
    <dbReference type="NCBI Taxonomy" id="129364"/>
    <lineage>
        <taxon>Eukaryota</taxon>
        <taxon>Sar</taxon>
        <taxon>Stramenopiles</taxon>
        <taxon>Oomycota</taxon>
        <taxon>Peronosporomycetes</taxon>
        <taxon>Peronosporales</taxon>
        <taxon>Peronosporaceae</taxon>
        <taxon>Phytophthora</taxon>
    </lineage>
</organism>
<name>A0A6A3NJ60_9STRA</name>
<evidence type="ECO:0000313" key="9">
    <source>
        <dbReference type="Proteomes" id="UP000435112"/>
    </source>
</evidence>
<proteinExistence type="predicted"/>
<dbReference type="OrthoDB" id="444119at2759"/>
<feature type="transmembrane region" description="Helical" evidence="6">
    <location>
        <begin position="416"/>
        <end position="441"/>
    </location>
</feature>
<evidence type="ECO:0000256" key="3">
    <source>
        <dbReference type="ARBA" id="ARBA00022989"/>
    </source>
</evidence>
<feature type="transmembrane region" description="Helical" evidence="6">
    <location>
        <begin position="50"/>
        <end position="70"/>
    </location>
</feature>
<gene>
    <name evidence="8" type="ORF">PR002_g4012</name>
</gene>
<comment type="caution">
    <text evidence="8">The sequence shown here is derived from an EMBL/GenBank/DDBJ whole genome shotgun (WGS) entry which is preliminary data.</text>
</comment>
<dbReference type="GO" id="GO:0016020">
    <property type="term" value="C:membrane"/>
    <property type="evidence" value="ECO:0007669"/>
    <property type="project" value="UniProtKB-SubCell"/>
</dbReference>